<reference evidence="2" key="1">
    <citation type="journal article" date="2023" name="Mol. Phylogenet. Evol.">
        <title>Genome-scale phylogeny and comparative genomics of the fungal order Sordariales.</title>
        <authorList>
            <person name="Hensen N."/>
            <person name="Bonometti L."/>
            <person name="Westerberg I."/>
            <person name="Brannstrom I.O."/>
            <person name="Guillou S."/>
            <person name="Cros-Aarteil S."/>
            <person name="Calhoun S."/>
            <person name="Haridas S."/>
            <person name="Kuo A."/>
            <person name="Mondo S."/>
            <person name="Pangilinan J."/>
            <person name="Riley R."/>
            <person name="LaButti K."/>
            <person name="Andreopoulos B."/>
            <person name="Lipzen A."/>
            <person name="Chen C."/>
            <person name="Yan M."/>
            <person name="Daum C."/>
            <person name="Ng V."/>
            <person name="Clum A."/>
            <person name="Steindorff A."/>
            <person name="Ohm R.A."/>
            <person name="Martin F."/>
            <person name="Silar P."/>
            <person name="Natvig D.O."/>
            <person name="Lalanne C."/>
            <person name="Gautier V."/>
            <person name="Ament-Velasquez S.L."/>
            <person name="Kruys A."/>
            <person name="Hutchinson M.I."/>
            <person name="Powell A.J."/>
            <person name="Barry K."/>
            <person name="Miller A.N."/>
            <person name="Grigoriev I.V."/>
            <person name="Debuchy R."/>
            <person name="Gladieux P."/>
            <person name="Hiltunen Thoren M."/>
            <person name="Johannesson H."/>
        </authorList>
    </citation>
    <scope>NUCLEOTIDE SEQUENCE</scope>
    <source>
        <strain evidence="2">CBS 232.78</strain>
    </source>
</reference>
<evidence type="ECO:0000313" key="3">
    <source>
        <dbReference type="Proteomes" id="UP001285441"/>
    </source>
</evidence>
<dbReference type="Pfam" id="PF06985">
    <property type="entry name" value="HET"/>
    <property type="match status" value="1"/>
</dbReference>
<sequence>MRQIYFLATGVLAWTGDSSDDSHVAISHILEVSTAVGVEEEGLDLFEPTLGRVRFDPTTGLTPQQLLQVGLDVENMNWAAIWSFLNRPYWGRIWVLQELATCGVVRRQLEDRCAVGCGSTWMPKRFVDATVLLTLMIQQSITVWSDFHHIAEPVRTLLSKGLPLAWQMFMALSQLPPPPEIDHDGGQALSWLLRTTKAFRATDPRDKVYALLGLVRKRDQAFIVRPDYSLPKESVFTSLVIAAIKDMLSLEILEGNRKLTNDFGPSWIPELQDGASTGPSLLNSQGDYRASAELEADVSVDEQASLLSVRGFRLGVVRESIGPWIVSGTTQGDLSSGRSAFEARGHDIPMRQLMAFSDKLPENQRETFWRALVVDKDYSGMGNEISPAPVEFERMYRVMFGLDEIPEDFQPDKEEFDRACQFMLPFERNLVQTQMDRCFICTEDGRMGWGPMCARPGDEVVILLGGSFPFVLRLKGQHYELIGDAYVQGVMRGEYVDEVFDELYPGEWFTLC</sequence>
<dbReference type="Proteomes" id="UP001285441">
    <property type="component" value="Unassembled WGS sequence"/>
</dbReference>
<dbReference type="PANTHER" id="PTHR24148:SF73">
    <property type="entry name" value="HET DOMAIN PROTEIN (AFU_ORTHOLOGUE AFUA_8G01020)"/>
    <property type="match status" value="1"/>
</dbReference>
<comment type="caution">
    <text evidence="2">The sequence shown here is derived from an EMBL/GenBank/DDBJ whole genome shotgun (WGS) entry which is preliminary data.</text>
</comment>
<dbReference type="AlphaFoldDB" id="A0AAE0NQA6"/>
<reference evidence="2" key="2">
    <citation type="submission" date="2023-06" db="EMBL/GenBank/DDBJ databases">
        <authorList>
            <consortium name="Lawrence Berkeley National Laboratory"/>
            <person name="Haridas S."/>
            <person name="Hensen N."/>
            <person name="Bonometti L."/>
            <person name="Westerberg I."/>
            <person name="Brannstrom I.O."/>
            <person name="Guillou S."/>
            <person name="Cros-Aarteil S."/>
            <person name="Calhoun S."/>
            <person name="Kuo A."/>
            <person name="Mondo S."/>
            <person name="Pangilinan J."/>
            <person name="Riley R."/>
            <person name="LaButti K."/>
            <person name="Andreopoulos B."/>
            <person name="Lipzen A."/>
            <person name="Chen C."/>
            <person name="Yanf M."/>
            <person name="Daum C."/>
            <person name="Ng V."/>
            <person name="Clum A."/>
            <person name="Steindorff A."/>
            <person name="Ohm R."/>
            <person name="Martin F."/>
            <person name="Silar P."/>
            <person name="Natvig D."/>
            <person name="Lalanne C."/>
            <person name="Gautier V."/>
            <person name="Ament-velasquez S.L."/>
            <person name="Kruys A."/>
            <person name="Hutchinson M.I."/>
            <person name="Powell A.J."/>
            <person name="Barry K."/>
            <person name="Miller A.N."/>
            <person name="Grigoriev I.V."/>
            <person name="Debuchy R."/>
            <person name="Gladieux P."/>
            <person name="Thoren M.H."/>
            <person name="Johannesson H."/>
        </authorList>
    </citation>
    <scope>NUCLEOTIDE SEQUENCE</scope>
    <source>
        <strain evidence="2">CBS 232.78</strain>
    </source>
</reference>
<gene>
    <name evidence="2" type="ORF">B0H63DRAFT_473086</name>
</gene>
<dbReference type="InterPro" id="IPR010730">
    <property type="entry name" value="HET"/>
</dbReference>
<dbReference type="EMBL" id="JAULSW010000004">
    <property type="protein sequence ID" value="KAK3385530.1"/>
    <property type="molecule type" value="Genomic_DNA"/>
</dbReference>
<feature type="domain" description="Heterokaryon incompatibility" evidence="1">
    <location>
        <begin position="1"/>
        <end position="98"/>
    </location>
</feature>
<keyword evidence="3" id="KW-1185">Reference proteome</keyword>
<dbReference type="InterPro" id="IPR052895">
    <property type="entry name" value="HetReg/Transcr_Mod"/>
</dbReference>
<evidence type="ECO:0000259" key="1">
    <source>
        <dbReference type="Pfam" id="PF06985"/>
    </source>
</evidence>
<dbReference type="Pfam" id="PF26639">
    <property type="entry name" value="Het-6_barrel"/>
    <property type="match status" value="1"/>
</dbReference>
<organism evidence="2 3">
    <name type="scientific">Podospora didyma</name>
    <dbReference type="NCBI Taxonomy" id="330526"/>
    <lineage>
        <taxon>Eukaryota</taxon>
        <taxon>Fungi</taxon>
        <taxon>Dikarya</taxon>
        <taxon>Ascomycota</taxon>
        <taxon>Pezizomycotina</taxon>
        <taxon>Sordariomycetes</taxon>
        <taxon>Sordariomycetidae</taxon>
        <taxon>Sordariales</taxon>
        <taxon>Podosporaceae</taxon>
        <taxon>Podospora</taxon>
    </lineage>
</organism>
<accession>A0AAE0NQA6</accession>
<proteinExistence type="predicted"/>
<dbReference type="PANTHER" id="PTHR24148">
    <property type="entry name" value="ANKYRIN REPEAT DOMAIN-CONTAINING PROTEIN 39 HOMOLOG-RELATED"/>
    <property type="match status" value="1"/>
</dbReference>
<protein>
    <recommendedName>
        <fullName evidence="1">Heterokaryon incompatibility domain-containing protein</fullName>
    </recommendedName>
</protein>
<name>A0AAE0NQA6_9PEZI</name>
<evidence type="ECO:0000313" key="2">
    <source>
        <dbReference type="EMBL" id="KAK3385530.1"/>
    </source>
</evidence>